<name>Q9AUN4_ORYSJ</name>
<reference evidence="3" key="2">
    <citation type="journal article" date="2008" name="Nucleic Acids Res.">
        <title>The rice annotation project database (RAP-DB): 2008 update.</title>
        <authorList>
            <consortium name="The rice annotation project (RAP)"/>
        </authorList>
    </citation>
    <scope>GENOME REANNOTATION</scope>
    <source>
        <strain evidence="3">cv. Nipponbare</strain>
    </source>
</reference>
<proteinExistence type="predicted"/>
<dbReference type="AlphaFoldDB" id="Q9AUN4"/>
<protein>
    <submittedName>
        <fullName evidence="2">Uncharacterized protein</fullName>
    </submittedName>
</protein>
<gene>
    <name evidence="2" type="primary">OSJNBa0058E19.17</name>
</gene>
<dbReference type="Proteomes" id="UP000000763">
    <property type="component" value="Chromosome 10"/>
</dbReference>
<evidence type="ECO:0000313" key="3">
    <source>
        <dbReference type="Proteomes" id="UP000000763"/>
    </source>
</evidence>
<evidence type="ECO:0000256" key="1">
    <source>
        <dbReference type="SAM" id="MobiDB-lite"/>
    </source>
</evidence>
<feature type="compositionally biased region" description="Gly residues" evidence="1">
    <location>
        <begin position="127"/>
        <end position="142"/>
    </location>
</feature>
<sequence length="331" mass="34211">MLPRRSGGSAERRSADGAAAVGLRVRAAWEHLILSTTHCPHSPLSLSHFPLATSPPLPDLAEGRGVGSGAGRGGGGGSVGVGAAGWEVWLPSLSSPSTLLSSAAGHDDDEADCDDDAVWIRRRLDSGRGGGSAAGGGVGGGAAEQELYSPSAAGRNNNNDDDDATAAWIQGGKGGHHRPEGEAGGAAGGRVYLPPAKMIFVGGPLGRLRKSYIFASLCVQAGRAGSAREKKGVPVPLLTLPPPHHRGWIRRCQVSTVPDPPPPSLPTAATKSLDLHHLIIPSRGQPAVDPRGRQRGPSAVTVADLLRRHRIRPYRGQLVADPTSSLTCRMK</sequence>
<accession>Q9AUN4</accession>
<evidence type="ECO:0000313" key="2">
    <source>
        <dbReference type="EMBL" id="AAK13142.1"/>
    </source>
</evidence>
<reference evidence="3" key="1">
    <citation type="journal article" date="2005" name="Nature">
        <title>The map-based sequence of the rice genome.</title>
        <authorList>
            <consortium name="International rice genome sequencing project (IRGSP)"/>
            <person name="Matsumoto T."/>
            <person name="Wu J."/>
            <person name="Kanamori H."/>
            <person name="Katayose Y."/>
            <person name="Fujisawa M."/>
            <person name="Namiki N."/>
            <person name="Mizuno H."/>
            <person name="Yamamoto K."/>
            <person name="Antonio B.A."/>
            <person name="Baba T."/>
            <person name="Sakata K."/>
            <person name="Nagamura Y."/>
            <person name="Aoki H."/>
            <person name="Arikawa K."/>
            <person name="Arita K."/>
            <person name="Bito T."/>
            <person name="Chiden Y."/>
            <person name="Fujitsuka N."/>
            <person name="Fukunaka R."/>
            <person name="Hamada M."/>
            <person name="Harada C."/>
            <person name="Hayashi A."/>
            <person name="Hijishita S."/>
            <person name="Honda M."/>
            <person name="Hosokawa S."/>
            <person name="Ichikawa Y."/>
            <person name="Idonuma A."/>
            <person name="Iijima M."/>
            <person name="Ikeda M."/>
            <person name="Ikeno M."/>
            <person name="Ito K."/>
            <person name="Ito S."/>
            <person name="Ito T."/>
            <person name="Ito Y."/>
            <person name="Ito Y."/>
            <person name="Iwabuchi A."/>
            <person name="Kamiya K."/>
            <person name="Karasawa W."/>
            <person name="Kurita K."/>
            <person name="Katagiri S."/>
            <person name="Kikuta A."/>
            <person name="Kobayashi H."/>
            <person name="Kobayashi N."/>
            <person name="Machita K."/>
            <person name="Maehara T."/>
            <person name="Masukawa M."/>
            <person name="Mizubayashi T."/>
            <person name="Mukai Y."/>
            <person name="Nagasaki H."/>
            <person name="Nagata Y."/>
            <person name="Naito S."/>
            <person name="Nakashima M."/>
            <person name="Nakama Y."/>
            <person name="Nakamichi Y."/>
            <person name="Nakamura M."/>
            <person name="Meguro A."/>
            <person name="Negishi M."/>
            <person name="Ohta I."/>
            <person name="Ohta T."/>
            <person name="Okamoto M."/>
            <person name="Ono N."/>
            <person name="Saji S."/>
            <person name="Sakaguchi M."/>
            <person name="Sakai K."/>
            <person name="Shibata M."/>
            <person name="Shimokawa T."/>
            <person name="Song J."/>
            <person name="Takazaki Y."/>
            <person name="Terasawa K."/>
            <person name="Tsugane M."/>
            <person name="Tsuji K."/>
            <person name="Ueda S."/>
            <person name="Waki K."/>
            <person name="Yamagata H."/>
            <person name="Yamamoto M."/>
            <person name="Yamamoto S."/>
            <person name="Yamane H."/>
            <person name="Yoshiki S."/>
            <person name="Yoshihara R."/>
            <person name="Yukawa K."/>
            <person name="Zhong H."/>
            <person name="Yano M."/>
            <person name="Yuan Q."/>
            <person name="Ouyang S."/>
            <person name="Liu J."/>
            <person name="Jones K.M."/>
            <person name="Gansberger K."/>
            <person name="Moffat K."/>
            <person name="Hill J."/>
            <person name="Bera J."/>
            <person name="Fadrosh D."/>
            <person name="Jin S."/>
            <person name="Johri S."/>
            <person name="Kim M."/>
            <person name="Overton L."/>
            <person name="Reardon M."/>
            <person name="Tsitrin T."/>
            <person name="Vuong H."/>
            <person name="Weaver B."/>
            <person name="Ciecko A."/>
            <person name="Tallon L."/>
            <person name="Jackson J."/>
            <person name="Pai G."/>
            <person name="Aken S.V."/>
            <person name="Utterback T."/>
            <person name="Reidmuller S."/>
            <person name="Feldblyum T."/>
            <person name="Hsiao J."/>
            <person name="Zismann V."/>
            <person name="Iobst S."/>
            <person name="de Vazeille A.R."/>
            <person name="Buell C.R."/>
            <person name="Ying K."/>
            <person name="Li Y."/>
            <person name="Lu T."/>
            <person name="Huang Y."/>
            <person name="Zhao Q."/>
            <person name="Feng Q."/>
            <person name="Zhang L."/>
            <person name="Zhu J."/>
            <person name="Weng Q."/>
            <person name="Mu J."/>
            <person name="Lu Y."/>
            <person name="Fan D."/>
            <person name="Liu Y."/>
            <person name="Guan J."/>
            <person name="Zhang Y."/>
            <person name="Yu S."/>
            <person name="Liu X."/>
            <person name="Zhang Y."/>
            <person name="Hong G."/>
            <person name="Han B."/>
            <person name="Choisne N."/>
            <person name="Demange N."/>
            <person name="Orjeda G."/>
            <person name="Samain S."/>
            <person name="Cattolico L."/>
            <person name="Pelletier E."/>
            <person name="Couloux A."/>
            <person name="Segurens B."/>
            <person name="Wincker P."/>
            <person name="D'Hont A."/>
            <person name="Scarpelli C."/>
            <person name="Weissenbach J."/>
            <person name="Salanoubat M."/>
            <person name="Quetier F."/>
            <person name="Yu Y."/>
            <person name="Kim H.R."/>
            <person name="Rambo T."/>
            <person name="Currie J."/>
            <person name="Collura K."/>
            <person name="Luo M."/>
            <person name="Yang T."/>
            <person name="Ammiraju J.S.S."/>
            <person name="Engler F."/>
            <person name="Soderlund C."/>
            <person name="Wing R.A."/>
            <person name="Palmer L.E."/>
            <person name="de la Bastide M."/>
            <person name="Spiegel L."/>
            <person name="Nascimento L."/>
            <person name="Zutavern T."/>
            <person name="O'Shaughnessy A."/>
            <person name="Dike S."/>
            <person name="Dedhia N."/>
            <person name="Preston R."/>
            <person name="Balija V."/>
            <person name="McCombie W.R."/>
            <person name="Chow T."/>
            <person name="Chen H."/>
            <person name="Chung M."/>
            <person name="Chen C."/>
            <person name="Shaw J."/>
            <person name="Wu H."/>
            <person name="Hsiao K."/>
            <person name="Chao Y."/>
            <person name="Chu M."/>
            <person name="Cheng C."/>
            <person name="Hour A."/>
            <person name="Lee P."/>
            <person name="Lin S."/>
            <person name="Lin Y."/>
            <person name="Liou J."/>
            <person name="Liu S."/>
            <person name="Hsing Y."/>
            <person name="Raghuvanshi S."/>
            <person name="Mohanty A."/>
            <person name="Bharti A.K."/>
            <person name="Gaur A."/>
            <person name="Gupta V."/>
            <person name="Kumar D."/>
            <person name="Ravi V."/>
            <person name="Vij S."/>
            <person name="Kapur A."/>
            <person name="Khurana P."/>
            <person name="Khurana P."/>
            <person name="Khurana J.P."/>
            <person name="Tyagi A.K."/>
            <person name="Gaikwad K."/>
            <person name="Singh A."/>
            <person name="Dalal V."/>
            <person name="Srivastava S."/>
            <person name="Dixit A."/>
            <person name="Pal A.K."/>
            <person name="Ghazi I.A."/>
            <person name="Yadav M."/>
            <person name="Pandit A."/>
            <person name="Bhargava A."/>
            <person name="Sureshbabu K."/>
            <person name="Batra K."/>
            <person name="Sharma T.R."/>
            <person name="Mohapatra T."/>
            <person name="Singh N.K."/>
            <person name="Messing J."/>
            <person name="Nelson A.B."/>
            <person name="Fuks G."/>
            <person name="Kavchok S."/>
            <person name="Keizer G."/>
            <person name="Linton E."/>
            <person name="Llaca V."/>
            <person name="Song R."/>
            <person name="Tanyolac B."/>
            <person name="Young S."/>
            <person name="Ho-Il K."/>
            <person name="Hahn J.H."/>
            <person name="Sangsakoo G."/>
            <person name="Vanavichit A."/>
            <person name="de Mattos Luiz.A.T."/>
            <person name="Zimmer P.D."/>
            <person name="Malone G."/>
            <person name="Dellagostin O."/>
            <person name="de Oliveira A.C."/>
            <person name="Bevan M."/>
            <person name="Bancroft I."/>
            <person name="Minx P."/>
            <person name="Cordum H."/>
            <person name="Wilson R."/>
            <person name="Cheng Z."/>
            <person name="Jin W."/>
            <person name="Jiang J."/>
            <person name="Leong S.A."/>
            <person name="Iwama H."/>
            <person name="Gojobori T."/>
            <person name="Itoh T."/>
            <person name="Niimura Y."/>
            <person name="Fujii Y."/>
            <person name="Habara T."/>
            <person name="Sakai H."/>
            <person name="Sato Y."/>
            <person name="Wilson G."/>
            <person name="Kumar K."/>
            <person name="McCouch S."/>
            <person name="Juretic N."/>
            <person name="Hoen D."/>
            <person name="Wright S."/>
            <person name="Bruskiewich R."/>
            <person name="Bureau T."/>
            <person name="Miyao A."/>
            <person name="Hirochika H."/>
            <person name="Nishikawa T."/>
            <person name="Kadowaki K."/>
            <person name="Sugiura M."/>
            <person name="Burr B."/>
            <person name="Sasaki T."/>
        </authorList>
    </citation>
    <scope>NUCLEOTIDE SEQUENCE [LARGE SCALE GENOMIC DNA]</scope>
    <source>
        <strain evidence="3">cv. Nipponbare</strain>
    </source>
</reference>
<feature type="region of interest" description="Disordered" evidence="1">
    <location>
        <begin position="150"/>
        <end position="189"/>
    </location>
</feature>
<dbReference type="EMBL" id="AC083945">
    <property type="protein sequence ID" value="AAK13142.1"/>
    <property type="molecule type" value="Genomic_DNA"/>
</dbReference>
<feature type="region of interest" description="Disordered" evidence="1">
    <location>
        <begin position="125"/>
        <end position="144"/>
    </location>
</feature>
<organism evidence="2 3">
    <name type="scientific">Oryza sativa subsp. japonica</name>
    <name type="common">Rice</name>
    <dbReference type="NCBI Taxonomy" id="39947"/>
    <lineage>
        <taxon>Eukaryota</taxon>
        <taxon>Viridiplantae</taxon>
        <taxon>Streptophyta</taxon>
        <taxon>Embryophyta</taxon>
        <taxon>Tracheophyta</taxon>
        <taxon>Spermatophyta</taxon>
        <taxon>Magnoliopsida</taxon>
        <taxon>Liliopsida</taxon>
        <taxon>Poales</taxon>
        <taxon>Poaceae</taxon>
        <taxon>BOP clade</taxon>
        <taxon>Oryzoideae</taxon>
        <taxon>Oryzeae</taxon>
        <taxon>Oryzinae</taxon>
        <taxon>Oryza</taxon>
        <taxon>Oryza sativa</taxon>
    </lineage>
</organism>